<reference evidence="3" key="1">
    <citation type="submission" date="2016-09" db="EMBL/GenBank/DDBJ databases">
        <authorList>
            <person name="Varghese N."/>
            <person name="Submissions S."/>
        </authorList>
    </citation>
    <scope>NUCLEOTIDE SEQUENCE [LARGE SCALE GENOMIC DNA]</scope>
    <source>
        <strain evidence="3">JS23</strain>
    </source>
</reference>
<evidence type="ECO:0000313" key="3">
    <source>
        <dbReference type="Proteomes" id="UP000243719"/>
    </source>
</evidence>
<organism evidence="2 3">
    <name type="scientific">Chitinasiproducens palmae</name>
    <dbReference type="NCBI Taxonomy" id="1770053"/>
    <lineage>
        <taxon>Bacteria</taxon>
        <taxon>Pseudomonadati</taxon>
        <taxon>Pseudomonadota</taxon>
        <taxon>Betaproteobacteria</taxon>
        <taxon>Burkholderiales</taxon>
        <taxon>Burkholderiaceae</taxon>
        <taxon>Chitinasiproducens</taxon>
    </lineage>
</organism>
<dbReference type="GO" id="GO:0016740">
    <property type="term" value="F:transferase activity"/>
    <property type="evidence" value="ECO:0007669"/>
    <property type="project" value="UniProtKB-KW"/>
</dbReference>
<dbReference type="Proteomes" id="UP000243719">
    <property type="component" value="Unassembled WGS sequence"/>
</dbReference>
<proteinExistence type="predicted"/>
<protein>
    <submittedName>
        <fullName evidence="2">Asp-tRNAAsn/Glu-tRNAGln amidotransferase A subunit</fullName>
    </submittedName>
</protein>
<evidence type="ECO:0000259" key="1">
    <source>
        <dbReference type="Pfam" id="PF01425"/>
    </source>
</evidence>
<dbReference type="AlphaFoldDB" id="A0A1H2PUE4"/>
<dbReference type="RefSeq" id="WP_091912048.1">
    <property type="nucleotide sequence ID" value="NZ_FNLO01000013.1"/>
</dbReference>
<keyword evidence="2" id="KW-0808">Transferase</keyword>
<dbReference type="OrthoDB" id="8641877at2"/>
<name>A0A1H2PUE4_9BURK</name>
<dbReference type="InterPro" id="IPR000120">
    <property type="entry name" value="Amidase"/>
</dbReference>
<dbReference type="PANTHER" id="PTHR11895">
    <property type="entry name" value="TRANSAMIDASE"/>
    <property type="match status" value="1"/>
</dbReference>
<sequence>METHRLNATQAVSAIRDGMLSAETLMRACLDRIAERDDAVKAWLHVDPARAIAAAREQDKRARNGQPCGPLHGLPFGVKDMIDTAVLPTTYNSPIYPDHRPAKDAACVATARASGAVLLGKTDTVEFAAFGRRAATCNPHNLAHTAGGSSSGSGAAVADFQVPFTFGTQTGGSLIRPASFNGTYALKPSWSSVSTEGAKLLSTSLDTVGWYGRAVSDLALVASAFALCAEDLEEALSMHSSLRRVRVGVCRTPQWGAIEPAGAQAFEAAAQRVRDAGATVVDITLAPVFDQMMAAHDTIIVGEGQSAFRHLQLSHAHLMHPEMARRFAPANLLPPTALREAYRHAALGRAALDALFDTVDVLLAPAAPGEAPRDLQSTGSATFNSIWTLLHVPCLAVPCTTGPQGLPVGVQLIGAEREDAKLLRVAAALAPFIDAERQ</sequence>
<dbReference type="InterPro" id="IPR036928">
    <property type="entry name" value="AS_sf"/>
</dbReference>
<dbReference type="SUPFAM" id="SSF75304">
    <property type="entry name" value="Amidase signature (AS) enzymes"/>
    <property type="match status" value="1"/>
</dbReference>
<feature type="domain" description="Amidase" evidence="1">
    <location>
        <begin position="25"/>
        <end position="423"/>
    </location>
</feature>
<accession>A0A1H2PUE4</accession>
<gene>
    <name evidence="2" type="ORF">SAMN05216551_113109</name>
</gene>
<dbReference type="Gene3D" id="3.90.1300.10">
    <property type="entry name" value="Amidase signature (AS) domain"/>
    <property type="match status" value="1"/>
</dbReference>
<dbReference type="Pfam" id="PF01425">
    <property type="entry name" value="Amidase"/>
    <property type="match status" value="1"/>
</dbReference>
<dbReference type="InterPro" id="IPR023631">
    <property type="entry name" value="Amidase_dom"/>
</dbReference>
<evidence type="ECO:0000313" key="2">
    <source>
        <dbReference type="EMBL" id="SDV50790.1"/>
    </source>
</evidence>
<dbReference type="EMBL" id="FNLO01000013">
    <property type="protein sequence ID" value="SDV50790.1"/>
    <property type="molecule type" value="Genomic_DNA"/>
</dbReference>
<keyword evidence="3" id="KW-1185">Reference proteome</keyword>
<dbReference type="PANTHER" id="PTHR11895:SF151">
    <property type="entry name" value="GLUTAMYL-TRNA(GLN) AMIDOTRANSFERASE SUBUNIT A"/>
    <property type="match status" value="1"/>
</dbReference>
<dbReference type="STRING" id="1770053.SAMN05216551_113109"/>